<evidence type="ECO:0008006" key="4">
    <source>
        <dbReference type="Google" id="ProtNLM"/>
    </source>
</evidence>
<dbReference type="AlphaFoldDB" id="A0AAJ2UB22"/>
<evidence type="ECO:0000313" key="2">
    <source>
        <dbReference type="EMBL" id="MDV7715444.1"/>
    </source>
</evidence>
<keyword evidence="1" id="KW-0812">Transmembrane</keyword>
<feature type="transmembrane region" description="Helical" evidence="1">
    <location>
        <begin position="52"/>
        <end position="76"/>
    </location>
</feature>
<evidence type="ECO:0000256" key="1">
    <source>
        <dbReference type="SAM" id="Phobius"/>
    </source>
</evidence>
<feature type="transmembrane region" description="Helical" evidence="1">
    <location>
        <begin position="88"/>
        <end position="114"/>
    </location>
</feature>
<gene>
    <name evidence="2" type="ORF">GA838_06760</name>
</gene>
<reference evidence="2" key="1">
    <citation type="submission" date="2019-10" db="EMBL/GenBank/DDBJ databases">
        <title>Malate fermentation in French cider.</title>
        <authorList>
            <person name="Cousin F.J."/>
            <person name="Medina Fernandez S."/>
            <person name="Misery B."/>
            <person name="Laplace J.-M."/>
            <person name="Cretenet M."/>
        </authorList>
    </citation>
    <scope>NUCLEOTIDE SEQUENCE</scope>
    <source>
        <strain evidence="2">UCMA15129</strain>
    </source>
</reference>
<dbReference type="EMBL" id="WERV01000005">
    <property type="protein sequence ID" value="MDV7715444.1"/>
    <property type="molecule type" value="Genomic_DNA"/>
</dbReference>
<dbReference type="Proteomes" id="UP001281024">
    <property type="component" value="Unassembled WGS sequence"/>
</dbReference>
<comment type="caution">
    <text evidence="2">The sequence shown here is derived from an EMBL/GenBank/DDBJ whole genome shotgun (WGS) entry which is preliminary data.</text>
</comment>
<dbReference type="PANTHER" id="PTHR37305">
    <property type="entry name" value="INTEGRAL MEMBRANE PROTEIN-RELATED"/>
    <property type="match status" value="1"/>
</dbReference>
<accession>A0AAJ2UB22</accession>
<keyword evidence="1" id="KW-1133">Transmembrane helix</keyword>
<name>A0AAJ2UB22_OENOE</name>
<protein>
    <recommendedName>
        <fullName evidence="4">ABC transporter permease</fullName>
    </recommendedName>
</protein>
<feature type="transmembrane region" description="Helical" evidence="1">
    <location>
        <begin position="120"/>
        <end position="138"/>
    </location>
</feature>
<feature type="transmembrane region" description="Helical" evidence="1">
    <location>
        <begin position="167"/>
        <end position="189"/>
    </location>
</feature>
<organism evidence="2 3">
    <name type="scientific">Oenococcus oeni</name>
    <name type="common">Leuconostoc oenos</name>
    <dbReference type="NCBI Taxonomy" id="1247"/>
    <lineage>
        <taxon>Bacteria</taxon>
        <taxon>Bacillati</taxon>
        <taxon>Bacillota</taxon>
        <taxon>Bacilli</taxon>
        <taxon>Lactobacillales</taxon>
        <taxon>Lactobacillaceae</taxon>
        <taxon>Oenococcus</taxon>
    </lineage>
</organism>
<dbReference type="PANTHER" id="PTHR37305:SF2">
    <property type="entry name" value="BACITRACIN TRANSPORT PERMEASE PROTEIN BCRB"/>
    <property type="match status" value="1"/>
</dbReference>
<proteinExistence type="predicted"/>
<sequence length="195" mass="20992">MYYNLLPEILSAIYIMVTGNKLLAAQVDRGTMAYILSTPVKRIKVALTQASFFVASLFSMFLVTSLAHAVSALIAFNGISSNDVEMIVKLNLGLFCLTLAFSGICFLASCIFNLSKYATGTGGFIVGSFLLISLVPLFSQKLADLKYFTIVTLYDLTSIIAGNSDFIIKALILAGIGALTYIVGTAIFIKKDLPI</sequence>
<keyword evidence="1" id="KW-0472">Membrane</keyword>
<evidence type="ECO:0000313" key="3">
    <source>
        <dbReference type="Proteomes" id="UP001281024"/>
    </source>
</evidence>